<dbReference type="Proteomes" id="UP000315003">
    <property type="component" value="Chromosome"/>
</dbReference>
<dbReference type="InterPro" id="IPR018946">
    <property type="entry name" value="PhoD-like_MPP"/>
</dbReference>
<evidence type="ECO:0000259" key="2">
    <source>
        <dbReference type="Pfam" id="PF09423"/>
    </source>
</evidence>
<gene>
    <name evidence="4" type="ORF">SV7mr_28010</name>
</gene>
<organism evidence="4 5">
    <name type="scientific">Stieleria bergensis</name>
    <dbReference type="NCBI Taxonomy" id="2528025"/>
    <lineage>
        <taxon>Bacteria</taxon>
        <taxon>Pseudomonadati</taxon>
        <taxon>Planctomycetota</taxon>
        <taxon>Planctomycetia</taxon>
        <taxon>Pirellulales</taxon>
        <taxon>Pirellulaceae</taxon>
        <taxon>Stieleria</taxon>
    </lineage>
</organism>
<evidence type="ECO:0000256" key="1">
    <source>
        <dbReference type="SAM" id="SignalP"/>
    </source>
</evidence>
<dbReference type="PANTHER" id="PTHR33987:SF1">
    <property type="entry name" value="CALCINEURIN-LIKE METALLO-PHOSPHOESTERASE SUPERFAMILY PROTEIN"/>
    <property type="match status" value="1"/>
</dbReference>
<dbReference type="InterPro" id="IPR029052">
    <property type="entry name" value="Metallo-depent_PP-like"/>
</dbReference>
<dbReference type="PANTHER" id="PTHR33987">
    <property type="entry name" value="CALCINEURIN-LIKE METALLO-PHOSPHOESTERASE SUPERFAMILY PROTEIN"/>
    <property type="match status" value="1"/>
</dbReference>
<sequence length="493" mass="54940" precursor="true">MKRRPFLAGSGALLCGSAGMAKAISPTHQVTLPQAHRGTLEIDTLLLDSYQKLPENVRQFYFDARKVFESGIDKTFTDPEIIAAAKRHGIALMGGPLLGQVTEQSVVLWMRPASEQAISVICGDQQVTASEVRAGQVLRLELEGLSANTTYQYAVRVAEQTVAEGEFVTAPKPSSDETFRITFGSCCHKIGVHNPNLYQTIVSRRPHAMMLLGDIAVDDRNNEVNMHRCDYQLRDVSKAFSHLAANVPLYASWDDHDYFDNDLSGIPRRYNHQDRQRVRQVWLENWNNPGGQPGQEGIYFSSRVGPVEIIMLDTRSCRDGGRRKQAGSYLGDDQMKWLKETLQRSTAPFKVISSGTMWSDYVSNGKDSWGTWDQESRDEVFDWIEDEKIGGVLLVSGDRHGARGFCLPRPSGFEFYEFEPATLGGVSGPGGIVKNCDQQLFGYSGKGSDGQPFVAFGEFTFQMGKQPQVTFRLISQHAQVLEEIELPLETLTP</sequence>
<name>A0A517SW35_9BACT</name>
<evidence type="ECO:0000313" key="5">
    <source>
        <dbReference type="Proteomes" id="UP000315003"/>
    </source>
</evidence>
<keyword evidence="1" id="KW-0732">Signal</keyword>
<feature type="signal peptide" evidence="1">
    <location>
        <begin position="1"/>
        <end position="23"/>
    </location>
</feature>
<dbReference type="InterPro" id="IPR038607">
    <property type="entry name" value="PhoD-like_sf"/>
</dbReference>
<evidence type="ECO:0000259" key="3">
    <source>
        <dbReference type="Pfam" id="PF25077"/>
    </source>
</evidence>
<feature type="domain" description="PhoD-like phosphatase metallophosphatase" evidence="2">
    <location>
        <begin position="225"/>
        <end position="403"/>
    </location>
</feature>
<proteinExistence type="predicted"/>
<dbReference type="Pfam" id="PF25077">
    <property type="entry name" value="DUF7800"/>
    <property type="match status" value="1"/>
</dbReference>
<keyword evidence="5" id="KW-1185">Reference proteome</keyword>
<feature type="chain" id="PRO_5021742616" evidence="1">
    <location>
        <begin position="24"/>
        <end position="493"/>
    </location>
</feature>
<accession>A0A517SW35</accession>
<dbReference type="SUPFAM" id="SSF56300">
    <property type="entry name" value="Metallo-dependent phosphatases"/>
    <property type="match status" value="1"/>
</dbReference>
<reference evidence="4 5" key="1">
    <citation type="submission" date="2019-02" db="EMBL/GenBank/DDBJ databases">
        <title>Deep-cultivation of Planctomycetes and their phenomic and genomic characterization uncovers novel biology.</title>
        <authorList>
            <person name="Wiegand S."/>
            <person name="Jogler M."/>
            <person name="Boedeker C."/>
            <person name="Pinto D."/>
            <person name="Vollmers J."/>
            <person name="Rivas-Marin E."/>
            <person name="Kohn T."/>
            <person name="Peeters S.H."/>
            <person name="Heuer A."/>
            <person name="Rast P."/>
            <person name="Oberbeckmann S."/>
            <person name="Bunk B."/>
            <person name="Jeske O."/>
            <person name="Meyerdierks A."/>
            <person name="Storesund J.E."/>
            <person name="Kallscheuer N."/>
            <person name="Luecker S."/>
            <person name="Lage O.M."/>
            <person name="Pohl T."/>
            <person name="Merkel B.J."/>
            <person name="Hornburger P."/>
            <person name="Mueller R.-W."/>
            <person name="Bruemmer F."/>
            <person name="Labrenz M."/>
            <person name="Spormann A.M."/>
            <person name="Op den Camp H."/>
            <person name="Overmann J."/>
            <person name="Amann R."/>
            <person name="Jetten M.S.M."/>
            <person name="Mascher T."/>
            <person name="Medema M.H."/>
            <person name="Devos D.P."/>
            <person name="Kaster A.-K."/>
            <person name="Ovreas L."/>
            <person name="Rohde M."/>
            <person name="Galperin M.Y."/>
            <person name="Jogler C."/>
        </authorList>
    </citation>
    <scope>NUCLEOTIDE SEQUENCE [LARGE SCALE GENOMIC DNA]</scope>
    <source>
        <strain evidence="4 5">SV_7m_r</strain>
    </source>
</reference>
<dbReference type="AlphaFoldDB" id="A0A517SW35"/>
<dbReference type="InterPro" id="IPR056702">
    <property type="entry name" value="DUF7800"/>
</dbReference>
<evidence type="ECO:0000313" key="4">
    <source>
        <dbReference type="EMBL" id="QDT60281.1"/>
    </source>
</evidence>
<feature type="domain" description="DUF7800" evidence="3">
    <location>
        <begin position="92"/>
        <end position="164"/>
    </location>
</feature>
<dbReference type="EMBL" id="CP036272">
    <property type="protein sequence ID" value="QDT60281.1"/>
    <property type="molecule type" value="Genomic_DNA"/>
</dbReference>
<protein>
    <submittedName>
        <fullName evidence="4">PhoD-like phosphatase</fullName>
    </submittedName>
</protein>
<dbReference type="CDD" id="cd07389">
    <property type="entry name" value="MPP_PhoD"/>
    <property type="match status" value="1"/>
</dbReference>
<dbReference type="Pfam" id="PF09423">
    <property type="entry name" value="PhoD"/>
    <property type="match status" value="1"/>
</dbReference>
<dbReference type="RefSeq" id="WP_419187342.1">
    <property type="nucleotide sequence ID" value="NZ_CP036272.1"/>
</dbReference>
<dbReference type="Gene3D" id="3.60.21.70">
    <property type="entry name" value="PhoD-like phosphatase"/>
    <property type="match status" value="1"/>
</dbReference>